<feature type="transmembrane region" description="Helical" evidence="1">
    <location>
        <begin position="250"/>
        <end position="272"/>
    </location>
</feature>
<feature type="transmembrane region" description="Helical" evidence="1">
    <location>
        <begin position="225"/>
        <end position="243"/>
    </location>
</feature>
<dbReference type="AlphaFoldDB" id="A0A1D7TNB6"/>
<protein>
    <submittedName>
        <fullName evidence="2">Putative exporter</fullName>
    </submittedName>
</protein>
<feature type="transmembrane region" description="Helical" evidence="1">
    <location>
        <begin position="335"/>
        <end position="360"/>
    </location>
</feature>
<dbReference type="Proteomes" id="UP000094609">
    <property type="component" value="Chromosome"/>
</dbReference>
<dbReference type="RefSeq" id="WP_069479006.1">
    <property type="nucleotide sequence ID" value="NZ_CP017111.1"/>
</dbReference>
<gene>
    <name evidence="2" type="ORF">SHALO_2717</name>
</gene>
<name>A0A1D7TNB6_9BACT</name>
<reference evidence="3" key="1">
    <citation type="submission" date="2016-08" db="EMBL/GenBank/DDBJ databases">
        <title>Complete genome sequence of the organohalide-respiring Epsilonproteobacterium Sulfurospirillum halorespirans.</title>
        <authorList>
            <person name="Goris T."/>
            <person name="Zimmermann J."/>
            <person name="Schenz B."/>
            <person name="Lemos M."/>
            <person name="Hackermueller J."/>
            <person name="Diekert G."/>
        </authorList>
    </citation>
    <scope>NUCLEOTIDE SEQUENCE [LARGE SCALE GENOMIC DNA]</scope>
    <source>
        <strain>DSM 13726</strain>
        <strain evidence="3">PCE-M2</strain>
    </source>
</reference>
<keyword evidence="1" id="KW-0472">Membrane</keyword>
<feature type="transmembrane region" description="Helical" evidence="1">
    <location>
        <begin position="657"/>
        <end position="675"/>
    </location>
</feature>
<feature type="transmembrane region" description="Helical" evidence="1">
    <location>
        <begin position="7"/>
        <end position="23"/>
    </location>
</feature>
<dbReference type="STRING" id="1193502.SHALO_2717"/>
<organism evidence="2 3">
    <name type="scientific">Sulfurospirillum halorespirans DSM 13726</name>
    <dbReference type="NCBI Taxonomy" id="1193502"/>
    <lineage>
        <taxon>Bacteria</taxon>
        <taxon>Pseudomonadati</taxon>
        <taxon>Campylobacterota</taxon>
        <taxon>Epsilonproteobacteria</taxon>
        <taxon>Campylobacterales</taxon>
        <taxon>Sulfurospirillaceae</taxon>
        <taxon>Sulfurospirillum</taxon>
    </lineage>
</organism>
<evidence type="ECO:0000313" key="3">
    <source>
        <dbReference type="Proteomes" id="UP000094609"/>
    </source>
</evidence>
<dbReference type="SUPFAM" id="SSF82866">
    <property type="entry name" value="Multidrug efflux transporter AcrB transmembrane domain"/>
    <property type="match status" value="2"/>
</dbReference>
<feature type="transmembrane region" description="Helical" evidence="1">
    <location>
        <begin position="312"/>
        <end position="329"/>
    </location>
</feature>
<feature type="transmembrane region" description="Helical" evidence="1">
    <location>
        <begin position="625"/>
        <end position="645"/>
    </location>
</feature>
<feature type="transmembrane region" description="Helical" evidence="1">
    <location>
        <begin position="381"/>
        <end position="399"/>
    </location>
</feature>
<feature type="transmembrane region" description="Helical" evidence="1">
    <location>
        <begin position="600"/>
        <end position="619"/>
    </location>
</feature>
<dbReference type="PATRIC" id="fig|1193502.14.peg.2752"/>
<feature type="transmembrane region" description="Helical" evidence="1">
    <location>
        <begin position="278"/>
        <end position="300"/>
    </location>
</feature>
<feature type="transmembrane region" description="Helical" evidence="1">
    <location>
        <begin position="573"/>
        <end position="593"/>
    </location>
</feature>
<keyword evidence="3" id="KW-1185">Reference proteome</keyword>
<evidence type="ECO:0000313" key="2">
    <source>
        <dbReference type="EMBL" id="AOO66475.1"/>
    </source>
</evidence>
<accession>A0A1D7TNB6</accession>
<sequence length="705" mass="80159">MKLGTRTLNIVLFAIVGILFFFYQNSVHVSTNLLSFLPEGKSKEAFEIYSHFKNSKEVLIATEGFDKESLAKIKTIEEKLLATELLKFESSIAPNAKLIEYTKSNAFYLKNLNKESSVNIHEKLKSLYEKMTHNPYYTAIDASDPLGYFSPKEQTIPINIRDGHLALGDFGYLCVFSIKDTSNAIESYETIYNFVHQTLEGVQNVRVFSPTFYFVENSQKIQDDVTFLIVLSTVLLLVLYIFIIKNIYLLINTIATLATSALLSFLLIGMIWSEVSVFVLAFGNAIGTLAIDYMFHYYFYGHYENKKRFNTSVFYGFLTTFGGFLIFAWVDFPLIQQVCVFAMISLILSYFQFVFLFPLIGFKKAQPYARFHVSIPLPYRAIALLSLLAIVLSIPFLHLDTNIKNLDYQNVSLMKEEKFFKNAIKKEGFIPLLIEANSIDELIAHSNTIQKSFKNATAPLSYFFDKAFYEQRKQELEALHVNEKKAQIEAEATNLGFREGFFKNAYNEALLHPNYQELSLDTLREMGFDVVFHEGKYYTYALVKNSDRNLVAKFTFASSIDAKEMFFNALEKIAHQLLLGGIVAIAFIFFMLWMVCRKTIALSSSFVLLPTALILLFALTGDFTIAHIFMLFIMMLFGIDYGIYMSSEESFKDGTRSAIFFSIIDTFAGFGVLIFSDIGALHAMGLVSCIATGAILVLLMGRKSH</sequence>
<evidence type="ECO:0000256" key="1">
    <source>
        <dbReference type="SAM" id="Phobius"/>
    </source>
</evidence>
<keyword evidence="1" id="KW-0812">Transmembrane</keyword>
<keyword evidence="1" id="KW-1133">Transmembrane helix</keyword>
<dbReference type="KEGG" id="shal:SHALO_2717"/>
<dbReference type="EMBL" id="CP017111">
    <property type="protein sequence ID" value="AOO66475.1"/>
    <property type="molecule type" value="Genomic_DNA"/>
</dbReference>
<feature type="transmembrane region" description="Helical" evidence="1">
    <location>
        <begin position="681"/>
        <end position="701"/>
    </location>
</feature>
<proteinExistence type="predicted"/>